<protein>
    <submittedName>
        <fullName evidence="5">Phospholipase A2</fullName>
    </submittedName>
</protein>
<comment type="subcellular location">
    <subcellularLocation>
        <location evidence="1">Secreted</location>
    </subcellularLocation>
</comment>
<keyword evidence="4" id="KW-1185">Reference proteome</keyword>
<dbReference type="GO" id="GO:0005576">
    <property type="term" value="C:extracellular region"/>
    <property type="evidence" value="ECO:0007669"/>
    <property type="project" value="UniProtKB-SubCell"/>
</dbReference>
<keyword evidence="3" id="KW-0732">Signal</keyword>
<reference evidence="5" key="2">
    <citation type="submission" date="2020-10" db="UniProtKB">
        <authorList>
            <consortium name="WormBaseParasite"/>
        </authorList>
    </citation>
    <scope>IDENTIFICATION</scope>
</reference>
<evidence type="ECO:0000256" key="2">
    <source>
        <dbReference type="ARBA" id="ARBA00022525"/>
    </source>
</evidence>
<dbReference type="PROSITE" id="PS00118">
    <property type="entry name" value="PA2_HIS"/>
    <property type="match status" value="1"/>
</dbReference>
<dbReference type="GO" id="GO:0004623">
    <property type="term" value="F:phospholipase A2 activity"/>
    <property type="evidence" value="ECO:0007669"/>
    <property type="project" value="InterPro"/>
</dbReference>
<organism evidence="4 5">
    <name type="scientific">Panagrellus redivivus</name>
    <name type="common">Microworm</name>
    <dbReference type="NCBI Taxonomy" id="6233"/>
    <lineage>
        <taxon>Eukaryota</taxon>
        <taxon>Metazoa</taxon>
        <taxon>Ecdysozoa</taxon>
        <taxon>Nematoda</taxon>
        <taxon>Chromadorea</taxon>
        <taxon>Rhabditida</taxon>
        <taxon>Tylenchina</taxon>
        <taxon>Panagrolaimomorpha</taxon>
        <taxon>Panagrolaimoidea</taxon>
        <taxon>Panagrolaimidae</taxon>
        <taxon>Panagrellus</taxon>
    </lineage>
</organism>
<dbReference type="InterPro" id="IPR033113">
    <property type="entry name" value="PLA2_histidine"/>
</dbReference>
<feature type="signal peptide" evidence="3">
    <location>
        <begin position="1"/>
        <end position="22"/>
    </location>
</feature>
<dbReference type="AlphaFoldDB" id="A0A7E4VZD9"/>
<evidence type="ECO:0000313" key="5">
    <source>
        <dbReference type="WBParaSite" id="Pan_g46.t1"/>
    </source>
</evidence>
<dbReference type="GO" id="GO:0006644">
    <property type="term" value="P:phospholipid metabolic process"/>
    <property type="evidence" value="ECO:0007669"/>
    <property type="project" value="InterPro"/>
</dbReference>
<dbReference type="PANTHER" id="PTHR34228">
    <property type="entry name" value="PROTEIN CBG09474-RELATED"/>
    <property type="match status" value="1"/>
</dbReference>
<evidence type="ECO:0000313" key="4">
    <source>
        <dbReference type="Proteomes" id="UP000492821"/>
    </source>
</evidence>
<evidence type="ECO:0000256" key="1">
    <source>
        <dbReference type="ARBA" id="ARBA00004613"/>
    </source>
</evidence>
<reference evidence="4" key="1">
    <citation type="journal article" date="2013" name="Genetics">
        <title>The draft genome and transcriptome of Panagrellus redivivus are shaped by the harsh demands of a free-living lifestyle.</title>
        <authorList>
            <person name="Srinivasan J."/>
            <person name="Dillman A.R."/>
            <person name="Macchietto M.G."/>
            <person name="Heikkinen L."/>
            <person name="Lakso M."/>
            <person name="Fracchia K.M."/>
            <person name="Antoshechkin I."/>
            <person name="Mortazavi A."/>
            <person name="Wong G."/>
            <person name="Sternberg P.W."/>
        </authorList>
    </citation>
    <scope>NUCLEOTIDE SEQUENCE [LARGE SCALE GENOMIC DNA]</scope>
    <source>
        <strain evidence="4">MT8872</strain>
    </source>
</reference>
<dbReference type="GO" id="GO:0050482">
    <property type="term" value="P:arachidonate secretion"/>
    <property type="evidence" value="ECO:0007669"/>
    <property type="project" value="InterPro"/>
</dbReference>
<name>A0A7E4VZD9_PANRE</name>
<proteinExistence type="predicted"/>
<dbReference type="InterPro" id="IPR036444">
    <property type="entry name" value="PLipase_A2_dom_sf"/>
</dbReference>
<keyword evidence="2" id="KW-0964">Secreted</keyword>
<dbReference type="SUPFAM" id="SSF48619">
    <property type="entry name" value="Phospholipase A2, PLA2"/>
    <property type="match status" value="1"/>
</dbReference>
<evidence type="ECO:0000256" key="3">
    <source>
        <dbReference type="SAM" id="SignalP"/>
    </source>
</evidence>
<dbReference type="WBParaSite" id="Pan_g46.t1">
    <property type="protein sequence ID" value="Pan_g46.t1"/>
    <property type="gene ID" value="Pan_g46"/>
</dbReference>
<accession>A0A7E4VZD9</accession>
<dbReference type="InterPro" id="IPR053322">
    <property type="entry name" value="PLA2-like"/>
</dbReference>
<dbReference type="Proteomes" id="UP000492821">
    <property type="component" value="Unassembled WGS sequence"/>
</dbReference>
<sequence length="116" mass="13212">MNRRCIVALMLLAATLVHGSAAEEYHCGMGTITKALSRSSAYFCDSSLLTNKCCLPHDDCYGEVGKPWTTMTHAICDIKFKHCINHHYRGSYFCRSWLIATHYSPLTVSSFFRRHF</sequence>
<feature type="chain" id="PRO_5028991118" evidence="3">
    <location>
        <begin position="23"/>
        <end position="116"/>
    </location>
</feature>